<protein>
    <submittedName>
        <fullName evidence="1">Uncharacterized protein</fullName>
    </submittedName>
</protein>
<comment type="caution">
    <text evidence="1">The sequence shown here is derived from an EMBL/GenBank/DDBJ whole genome shotgun (WGS) entry which is preliminary data.</text>
</comment>
<accession>A0A5B7EZI5</accession>
<dbReference type="EMBL" id="VSRR010004095">
    <property type="protein sequence ID" value="MPC38536.1"/>
    <property type="molecule type" value="Genomic_DNA"/>
</dbReference>
<reference evidence="1 2" key="1">
    <citation type="submission" date="2019-05" db="EMBL/GenBank/DDBJ databases">
        <title>Another draft genome of Portunus trituberculatus and its Hox gene families provides insights of decapod evolution.</title>
        <authorList>
            <person name="Jeong J.-H."/>
            <person name="Song I."/>
            <person name="Kim S."/>
            <person name="Choi T."/>
            <person name="Kim D."/>
            <person name="Ryu S."/>
            <person name="Kim W."/>
        </authorList>
    </citation>
    <scope>NUCLEOTIDE SEQUENCE [LARGE SCALE GENOMIC DNA]</scope>
    <source>
        <tissue evidence="1">Muscle</tissue>
    </source>
</reference>
<organism evidence="1 2">
    <name type="scientific">Portunus trituberculatus</name>
    <name type="common">Swimming crab</name>
    <name type="synonym">Neptunus trituberculatus</name>
    <dbReference type="NCBI Taxonomy" id="210409"/>
    <lineage>
        <taxon>Eukaryota</taxon>
        <taxon>Metazoa</taxon>
        <taxon>Ecdysozoa</taxon>
        <taxon>Arthropoda</taxon>
        <taxon>Crustacea</taxon>
        <taxon>Multicrustacea</taxon>
        <taxon>Malacostraca</taxon>
        <taxon>Eumalacostraca</taxon>
        <taxon>Eucarida</taxon>
        <taxon>Decapoda</taxon>
        <taxon>Pleocyemata</taxon>
        <taxon>Brachyura</taxon>
        <taxon>Eubrachyura</taxon>
        <taxon>Portunoidea</taxon>
        <taxon>Portunidae</taxon>
        <taxon>Portuninae</taxon>
        <taxon>Portunus</taxon>
    </lineage>
</organism>
<sequence length="138" mass="14653">MPFSQDSQPPVLRGSSDLLTVTITSDSSTAVSPPRHSDMAGHRCLQPSYLLLHAGHLALVCLTPEERRSVVSLDQGCLQVKGVLSLRRPKSLLGSAQGHVQRLQVPLCGLPQSGGLCGAHLQLTAPSPVLPHLQKDIS</sequence>
<name>A0A5B7EZI5_PORTR</name>
<dbReference type="AlphaFoldDB" id="A0A5B7EZI5"/>
<evidence type="ECO:0000313" key="1">
    <source>
        <dbReference type="EMBL" id="MPC38536.1"/>
    </source>
</evidence>
<proteinExistence type="predicted"/>
<gene>
    <name evidence="1" type="ORF">E2C01_032045</name>
</gene>
<dbReference type="Proteomes" id="UP000324222">
    <property type="component" value="Unassembled WGS sequence"/>
</dbReference>
<keyword evidence="2" id="KW-1185">Reference proteome</keyword>
<evidence type="ECO:0000313" key="2">
    <source>
        <dbReference type="Proteomes" id="UP000324222"/>
    </source>
</evidence>